<sequence length="593" mass="62578">MIDDVLTSCLPVAAMAESTAAAAEAQAEAAPVDASGVSLPRAPAVASSLAAAAAATTADADAAGSVSSMDWDPSPTSKQIAMPPSSSSIGGGAGRGGSGVSRSGGGQGGAGGGGVMSRRASGLIFADRVGITRIPDRAWTIALDYLELGEGMRCRQLGRAFRDTVEASLSVLALSGVNTITWATPDNLAFLTRFKNVRTLHWGGGADRYGAAAGEKTLRVADCCPVRAWSYLLGALTKLEKVTLGDGTTSYVRSPGRGPGRDLFAAFRKTPCAKLRVLWLQRLDLWDDLDALASALGPAHCPVLEELFLDLALDTDDVERLAGCLHKFPKSLKTLGVLAVAIKNRTEDGQFEMADPEPALQRLADALCKHPRPTLQCLDISLHYEPEAEEELPPDEPPQPPPFKARAATMPIIRLLKSGKLTGIKHVQLSSCSLDDSGLAIACKAVATMTGIQTLDISSNQLSLTGAKALAKALWRCRSLHEIVLEESVVPDDTAAVSAVFKEYMPWATVRVDDRDGRKNLARRYLAAAGGQGQAYDALADDQGAFDDEEGDDNDGQGDDGGFDLMDPHHWEAVDAESDGEVPPELMMDDDTD</sequence>
<name>D7FZG4_ECTSI</name>
<evidence type="ECO:0000313" key="5">
    <source>
        <dbReference type="EMBL" id="CBJ32781.1"/>
    </source>
</evidence>
<dbReference type="GO" id="GO:0005856">
    <property type="term" value="C:cytoskeleton"/>
    <property type="evidence" value="ECO:0007669"/>
    <property type="project" value="UniProtKB-SubCell"/>
</dbReference>
<feature type="region of interest" description="Disordered" evidence="4">
    <location>
        <begin position="62"/>
        <end position="114"/>
    </location>
</feature>
<keyword evidence="3" id="KW-0206">Cytoskeleton</keyword>
<dbReference type="EMBL" id="FN648561">
    <property type="protein sequence ID" value="CBJ32781.1"/>
    <property type="molecule type" value="Genomic_DNA"/>
</dbReference>
<accession>D7FZG4</accession>
<dbReference type="InParanoid" id="D7FZG4"/>
<gene>
    <name evidence="5" type="ORF">Esi_0367_0020</name>
</gene>
<dbReference type="Gene3D" id="3.80.10.10">
    <property type="entry name" value="Ribonuclease Inhibitor"/>
    <property type="match status" value="2"/>
</dbReference>
<evidence type="ECO:0000256" key="1">
    <source>
        <dbReference type="ARBA" id="ARBA00004245"/>
    </source>
</evidence>
<dbReference type="Pfam" id="PF13516">
    <property type="entry name" value="LRR_6"/>
    <property type="match status" value="1"/>
</dbReference>
<evidence type="ECO:0000256" key="2">
    <source>
        <dbReference type="ARBA" id="ARBA00022490"/>
    </source>
</evidence>
<dbReference type="EMBL" id="FN649758">
    <property type="protein sequence ID" value="CBJ32781.1"/>
    <property type="molecule type" value="Genomic_DNA"/>
</dbReference>
<dbReference type="Proteomes" id="UP000002630">
    <property type="component" value="Linkage Group LG33"/>
</dbReference>
<feature type="compositionally biased region" description="Acidic residues" evidence="4">
    <location>
        <begin position="574"/>
        <end position="593"/>
    </location>
</feature>
<evidence type="ECO:0000256" key="3">
    <source>
        <dbReference type="ARBA" id="ARBA00023212"/>
    </source>
</evidence>
<protein>
    <submittedName>
        <fullName evidence="5">Uncharacterized protein</fullName>
    </submittedName>
</protein>
<feature type="region of interest" description="Disordered" evidence="4">
    <location>
        <begin position="541"/>
        <end position="593"/>
    </location>
</feature>
<dbReference type="PANTHER" id="PTHR24107">
    <property type="entry name" value="YNEIN REGULATORY COMPLEX SUBUNIT 5"/>
    <property type="match status" value="1"/>
</dbReference>
<feature type="compositionally biased region" description="Gly residues" evidence="4">
    <location>
        <begin position="89"/>
        <end position="114"/>
    </location>
</feature>
<keyword evidence="6" id="KW-1185">Reference proteome</keyword>
<feature type="compositionally biased region" description="Acidic residues" evidence="4">
    <location>
        <begin position="544"/>
        <end position="562"/>
    </location>
</feature>
<evidence type="ECO:0000313" key="6">
    <source>
        <dbReference type="Proteomes" id="UP000002630"/>
    </source>
</evidence>
<dbReference type="AlphaFoldDB" id="D7FZG4"/>
<proteinExistence type="predicted"/>
<evidence type="ECO:0000256" key="4">
    <source>
        <dbReference type="SAM" id="MobiDB-lite"/>
    </source>
</evidence>
<dbReference type="OrthoDB" id="188902at2759"/>
<organism evidence="5 6">
    <name type="scientific">Ectocarpus siliculosus</name>
    <name type="common">Brown alga</name>
    <name type="synonym">Conferva siliculosa</name>
    <dbReference type="NCBI Taxonomy" id="2880"/>
    <lineage>
        <taxon>Eukaryota</taxon>
        <taxon>Sar</taxon>
        <taxon>Stramenopiles</taxon>
        <taxon>Ochrophyta</taxon>
        <taxon>PX clade</taxon>
        <taxon>Phaeophyceae</taxon>
        <taxon>Ectocarpales</taxon>
        <taxon>Ectocarpaceae</taxon>
        <taxon>Ectocarpus</taxon>
    </lineage>
</organism>
<dbReference type="InterPro" id="IPR032675">
    <property type="entry name" value="LRR_dom_sf"/>
</dbReference>
<dbReference type="SUPFAM" id="SSF52047">
    <property type="entry name" value="RNI-like"/>
    <property type="match status" value="1"/>
</dbReference>
<keyword evidence="2" id="KW-0963">Cytoplasm</keyword>
<reference evidence="5 6" key="1">
    <citation type="journal article" date="2010" name="Nature">
        <title>The Ectocarpus genome and the independent evolution of multicellularity in brown algae.</title>
        <authorList>
            <person name="Cock J.M."/>
            <person name="Sterck L."/>
            <person name="Rouze P."/>
            <person name="Scornet D."/>
            <person name="Allen A.E."/>
            <person name="Amoutzias G."/>
            <person name="Anthouard V."/>
            <person name="Artiguenave F."/>
            <person name="Aury J.M."/>
            <person name="Badger J.H."/>
            <person name="Beszteri B."/>
            <person name="Billiau K."/>
            <person name="Bonnet E."/>
            <person name="Bothwell J.H."/>
            <person name="Bowler C."/>
            <person name="Boyen C."/>
            <person name="Brownlee C."/>
            <person name="Carrano C.J."/>
            <person name="Charrier B."/>
            <person name="Cho G.Y."/>
            <person name="Coelho S.M."/>
            <person name="Collen J."/>
            <person name="Corre E."/>
            <person name="Da Silva C."/>
            <person name="Delage L."/>
            <person name="Delaroque N."/>
            <person name="Dittami S.M."/>
            <person name="Doulbeau S."/>
            <person name="Elias M."/>
            <person name="Farnham G."/>
            <person name="Gachon C.M."/>
            <person name="Gschloessl B."/>
            <person name="Heesch S."/>
            <person name="Jabbari K."/>
            <person name="Jubin C."/>
            <person name="Kawai H."/>
            <person name="Kimura K."/>
            <person name="Kloareg B."/>
            <person name="Kupper F.C."/>
            <person name="Lang D."/>
            <person name="Le Bail A."/>
            <person name="Leblanc C."/>
            <person name="Lerouge P."/>
            <person name="Lohr M."/>
            <person name="Lopez P.J."/>
            <person name="Martens C."/>
            <person name="Maumus F."/>
            <person name="Michel G."/>
            <person name="Miranda-Saavedra D."/>
            <person name="Morales J."/>
            <person name="Moreau H."/>
            <person name="Motomura T."/>
            <person name="Nagasato C."/>
            <person name="Napoli C.A."/>
            <person name="Nelson D.R."/>
            <person name="Nyvall-Collen P."/>
            <person name="Peters A.F."/>
            <person name="Pommier C."/>
            <person name="Potin P."/>
            <person name="Poulain J."/>
            <person name="Quesneville H."/>
            <person name="Read B."/>
            <person name="Rensing S.A."/>
            <person name="Ritter A."/>
            <person name="Rousvoal S."/>
            <person name="Samanta M."/>
            <person name="Samson G."/>
            <person name="Schroeder D.C."/>
            <person name="Segurens B."/>
            <person name="Strittmatter M."/>
            <person name="Tonon T."/>
            <person name="Tregear J.W."/>
            <person name="Valentin K."/>
            <person name="von Dassow P."/>
            <person name="Yamagishi T."/>
            <person name="Van de Peer Y."/>
            <person name="Wincker P."/>
        </authorList>
    </citation>
    <scope>NUCLEOTIDE SEQUENCE [LARGE SCALE GENOMIC DNA]</scope>
    <source>
        <strain evidence="6">Ec32 / CCAP1310/4</strain>
    </source>
</reference>
<comment type="subcellular location">
    <subcellularLocation>
        <location evidence="1">Cytoplasm</location>
        <location evidence="1">Cytoskeleton</location>
    </subcellularLocation>
</comment>
<dbReference type="InterPro" id="IPR052410">
    <property type="entry name" value="DRC5"/>
</dbReference>
<dbReference type="InterPro" id="IPR001611">
    <property type="entry name" value="Leu-rich_rpt"/>
</dbReference>
<dbReference type="PANTHER" id="PTHR24107:SF2">
    <property type="entry name" value="NLR FAMILY CARD DOMAIN CONTAINING 3"/>
    <property type="match status" value="1"/>
</dbReference>